<dbReference type="EMBL" id="OY882874">
    <property type="protein sequence ID" value="CAK6438848.1"/>
    <property type="molecule type" value="Genomic_DNA"/>
</dbReference>
<evidence type="ECO:0000313" key="1">
    <source>
        <dbReference type="EMBL" id="CAK6438848.1"/>
    </source>
</evidence>
<sequence length="179" mass="21069">MLAWLLCPPRLRLTGPSHKHGTIRLCNVSSLNWLNCGLFKYGHIRIASFYWWRKGSGRDCSSCLRIRLNKWDPNYLQLGPTLTERAIASLSDDWRWEANYNEKRQKVPVFKHEYLFPHIYKEGLFFFFHLFIKVLYVHISYHCPSTPFPYKEGPFDVNLVLHFKISAAGVKGNLFLVFS</sequence>
<evidence type="ECO:0000313" key="2">
    <source>
        <dbReference type="Proteomes" id="UP001314169"/>
    </source>
</evidence>
<dbReference type="Proteomes" id="UP001314169">
    <property type="component" value="Chromosome 17"/>
</dbReference>
<name>A0ABN9ZMK7_PIPNA</name>
<organism evidence="1 2">
    <name type="scientific">Pipistrellus nathusii</name>
    <name type="common">Nathusius' pipistrelle</name>
    <dbReference type="NCBI Taxonomy" id="59473"/>
    <lineage>
        <taxon>Eukaryota</taxon>
        <taxon>Metazoa</taxon>
        <taxon>Chordata</taxon>
        <taxon>Craniata</taxon>
        <taxon>Vertebrata</taxon>
        <taxon>Euteleostomi</taxon>
        <taxon>Mammalia</taxon>
        <taxon>Eutheria</taxon>
        <taxon>Laurasiatheria</taxon>
        <taxon>Chiroptera</taxon>
        <taxon>Yangochiroptera</taxon>
        <taxon>Vespertilionidae</taxon>
        <taxon>Pipistrellus</taxon>
    </lineage>
</organism>
<accession>A0ABN9ZMK7</accession>
<reference evidence="1" key="1">
    <citation type="submission" date="2023-12" db="EMBL/GenBank/DDBJ databases">
        <authorList>
            <person name="Brown T."/>
        </authorList>
    </citation>
    <scope>NUCLEOTIDE SEQUENCE</scope>
</reference>
<keyword evidence="2" id="KW-1185">Reference proteome</keyword>
<gene>
    <name evidence="1" type="ORF">MPIPNATIZW_LOCUS7154</name>
</gene>
<protein>
    <submittedName>
        <fullName evidence="1">Uncharacterized protein</fullName>
    </submittedName>
</protein>
<proteinExistence type="predicted"/>